<reference evidence="1 2" key="1">
    <citation type="journal article" date="2019" name="Int. J. Syst. Evol. Microbiol.">
        <title>The Global Catalogue of Microorganisms (GCM) 10K type strain sequencing project: providing services to taxonomists for standard genome sequencing and annotation.</title>
        <authorList>
            <consortium name="The Broad Institute Genomics Platform"/>
            <consortium name="The Broad Institute Genome Sequencing Center for Infectious Disease"/>
            <person name="Wu L."/>
            <person name="Ma J."/>
        </authorList>
    </citation>
    <scope>NUCLEOTIDE SEQUENCE [LARGE SCALE GENOMIC DNA]</scope>
    <source>
        <strain evidence="1 2">DT72</strain>
    </source>
</reference>
<evidence type="ECO:0000313" key="2">
    <source>
        <dbReference type="Proteomes" id="UP001596407"/>
    </source>
</evidence>
<dbReference type="EMBL" id="JBHSZH010000005">
    <property type="protein sequence ID" value="MFC7081179.1"/>
    <property type="molecule type" value="Genomic_DNA"/>
</dbReference>
<dbReference type="RefSeq" id="WP_135826504.1">
    <property type="nucleotide sequence ID" value="NZ_CP119809.1"/>
</dbReference>
<dbReference type="InterPro" id="IPR055979">
    <property type="entry name" value="DUF7557"/>
</dbReference>
<accession>A0ABD5WSV4</accession>
<name>A0ABD5WSV4_9EURY</name>
<evidence type="ECO:0000313" key="1">
    <source>
        <dbReference type="EMBL" id="MFC7081179.1"/>
    </source>
</evidence>
<comment type="caution">
    <text evidence="1">The sequence shown here is derived from an EMBL/GenBank/DDBJ whole genome shotgun (WGS) entry which is preliminary data.</text>
</comment>
<dbReference type="Proteomes" id="UP001596407">
    <property type="component" value="Unassembled WGS sequence"/>
</dbReference>
<dbReference type="AlphaFoldDB" id="A0ABD5WSV4"/>
<dbReference type="GeneID" id="79302077"/>
<organism evidence="1 2">
    <name type="scientific">Halorussus caseinilyticus</name>
    <dbReference type="NCBI Taxonomy" id="3034025"/>
    <lineage>
        <taxon>Archaea</taxon>
        <taxon>Methanobacteriati</taxon>
        <taxon>Methanobacteriota</taxon>
        <taxon>Stenosarchaea group</taxon>
        <taxon>Halobacteria</taxon>
        <taxon>Halobacteriales</taxon>
        <taxon>Haladaptataceae</taxon>
        <taxon>Halorussus</taxon>
    </lineage>
</organism>
<protein>
    <submittedName>
        <fullName evidence="1">Antitoxin VapB family protein</fullName>
    </submittedName>
</protein>
<keyword evidence="2" id="KW-1185">Reference proteome</keyword>
<gene>
    <name evidence="1" type="ORF">ACFQJ6_14810</name>
</gene>
<proteinExistence type="predicted"/>
<sequence>MSTSIRVSNETKDKLSRLKRDDETWDEFLNRLTNEEEPINIGAWSDDVADRAREAVESSRESFER</sequence>
<dbReference type="Pfam" id="PF24434">
    <property type="entry name" value="DUF7557"/>
    <property type="match status" value="1"/>
</dbReference>